<dbReference type="InterPro" id="IPR027417">
    <property type="entry name" value="P-loop_NTPase"/>
</dbReference>
<dbReference type="SUPFAM" id="SSF50978">
    <property type="entry name" value="WD40 repeat-like"/>
    <property type="match status" value="1"/>
</dbReference>
<protein>
    <submittedName>
        <fullName evidence="7">Uncharacterized protein</fullName>
    </submittedName>
</protein>
<evidence type="ECO:0000313" key="7">
    <source>
        <dbReference type="EMBL" id="GCL63106.1"/>
    </source>
</evidence>
<dbReference type="InterPro" id="IPR002182">
    <property type="entry name" value="NB-ARC"/>
</dbReference>
<dbReference type="InterPro" id="IPR025139">
    <property type="entry name" value="DUF4062"/>
</dbReference>
<dbReference type="SUPFAM" id="SSF52540">
    <property type="entry name" value="P-loop containing nucleoside triphosphate hydrolases"/>
    <property type="match status" value="1"/>
</dbReference>
<evidence type="ECO:0000313" key="8">
    <source>
        <dbReference type="Proteomes" id="UP000301751"/>
    </source>
</evidence>
<dbReference type="GO" id="GO:0005829">
    <property type="term" value="C:cytosol"/>
    <property type="evidence" value="ECO:0007669"/>
    <property type="project" value="UniProtKB-ARBA"/>
</dbReference>
<reference evidence="8" key="1">
    <citation type="submission" date="2019-03" db="EMBL/GenBank/DDBJ databases">
        <title>Aquabacterium pictum sp.nov., the first bacteriochlorophyll a-containing freshwater bacterium in the genus Aquabacterium of the class Betaproteobacteria.</title>
        <authorList>
            <person name="Hirose S."/>
            <person name="Tank M."/>
            <person name="Hara E."/>
            <person name="Tamaki H."/>
            <person name="Takaichi S."/>
            <person name="Haruta S."/>
            <person name="Hanada S."/>
        </authorList>
    </citation>
    <scope>NUCLEOTIDE SEQUENCE [LARGE SCALE GENOMIC DNA]</scope>
    <source>
        <strain evidence="8">W35</strain>
    </source>
</reference>
<accession>A0A480AQ21</accession>
<dbReference type="InterPro" id="IPR001680">
    <property type="entry name" value="WD40_rpt"/>
</dbReference>
<dbReference type="PANTHER" id="PTHR22845">
    <property type="entry name" value="APOPTOTIC PROTEASE-ACTIVATING FACTOR 1"/>
    <property type="match status" value="1"/>
</dbReference>
<evidence type="ECO:0000259" key="5">
    <source>
        <dbReference type="Pfam" id="PF00931"/>
    </source>
</evidence>
<evidence type="ECO:0000256" key="1">
    <source>
        <dbReference type="ARBA" id="ARBA00022574"/>
    </source>
</evidence>
<dbReference type="OrthoDB" id="135039at2"/>
<dbReference type="InterPro" id="IPR036322">
    <property type="entry name" value="WD40_repeat_dom_sf"/>
</dbReference>
<dbReference type="SMART" id="SM00320">
    <property type="entry name" value="WD40"/>
    <property type="match status" value="4"/>
</dbReference>
<keyword evidence="3" id="KW-0677">Repeat</keyword>
<dbReference type="Gene3D" id="2.130.10.10">
    <property type="entry name" value="YVTN repeat-like/Quinoprotein amine dehydrogenase"/>
    <property type="match status" value="2"/>
</dbReference>
<organism evidence="7 8">
    <name type="scientific">Pseudaquabacterium pictum</name>
    <dbReference type="NCBI Taxonomy" id="2315236"/>
    <lineage>
        <taxon>Bacteria</taxon>
        <taxon>Pseudomonadati</taxon>
        <taxon>Pseudomonadota</taxon>
        <taxon>Betaproteobacteria</taxon>
        <taxon>Burkholderiales</taxon>
        <taxon>Sphaerotilaceae</taxon>
        <taxon>Pseudaquabacterium</taxon>
    </lineage>
</organism>
<evidence type="ECO:0000256" key="4">
    <source>
        <dbReference type="PROSITE-ProRule" id="PRU00221"/>
    </source>
</evidence>
<dbReference type="Gene3D" id="1.10.10.10">
    <property type="entry name" value="Winged helix-like DNA-binding domain superfamily/Winged helix DNA-binding domain"/>
    <property type="match status" value="1"/>
</dbReference>
<feature type="repeat" description="WD" evidence="4">
    <location>
        <begin position="1120"/>
        <end position="1161"/>
    </location>
</feature>
<dbReference type="RefSeq" id="WP_137732846.1">
    <property type="nucleotide sequence ID" value="NZ_BJCL01000004.1"/>
</dbReference>
<dbReference type="Proteomes" id="UP000301751">
    <property type="component" value="Unassembled WGS sequence"/>
</dbReference>
<dbReference type="GO" id="GO:0043531">
    <property type="term" value="F:ADP binding"/>
    <property type="evidence" value="ECO:0007669"/>
    <property type="project" value="InterPro"/>
</dbReference>
<feature type="domain" description="NB-ARC" evidence="5">
    <location>
        <begin position="186"/>
        <end position="341"/>
    </location>
</feature>
<feature type="repeat" description="WD" evidence="4">
    <location>
        <begin position="1078"/>
        <end position="1119"/>
    </location>
</feature>
<dbReference type="Pfam" id="PF13271">
    <property type="entry name" value="DUF4062"/>
    <property type="match status" value="1"/>
</dbReference>
<dbReference type="EMBL" id="BJCL01000004">
    <property type="protein sequence ID" value="GCL63106.1"/>
    <property type="molecule type" value="Genomic_DNA"/>
</dbReference>
<gene>
    <name evidence="7" type="ORF">AQPW35_21870</name>
</gene>
<dbReference type="InterPro" id="IPR036388">
    <property type="entry name" value="WH-like_DNA-bd_sf"/>
</dbReference>
<keyword evidence="8" id="KW-1185">Reference proteome</keyword>
<evidence type="ECO:0000259" key="6">
    <source>
        <dbReference type="Pfam" id="PF13271"/>
    </source>
</evidence>
<evidence type="ECO:0000256" key="3">
    <source>
        <dbReference type="ARBA" id="ARBA00022737"/>
    </source>
</evidence>
<dbReference type="InterPro" id="IPR019775">
    <property type="entry name" value="WD40_repeat_CS"/>
</dbReference>
<keyword evidence="2" id="KW-0053">Apoptosis</keyword>
<sequence>MQPLRVYLSSTLEDLKEHREAVFRALERAGLLTVRMEAYTASDERPLDLCRRDVAGCDLLVGLYAWRYGYEPPAEHGNPDGLSITHLEYLQAEASGLRKLLFFAHPDTCTTWPAAFQDHLTGRGDGGAKLNRFRQHLGTEKTASFFHTQDELCTLVLAAVLRSGLSGRLYNVPPLPAGLVPRTHLVEAIRAGLLGQAGSAALHTCVQGAGGFGKTTLALLACHDARSVDAFPDGMLWTSLGEAPDLLRILGDLHVQVTGEPAAVSGVASLGSALAKALKGRRCLVVVDDVWRADDLEPFLAWQGPRFLVTTRHRALVQSLSTDAWCEVEVDELSVPEAAELLGRGFEVDTPARDALRALAQALGCWPLLLELAAARLREEHRRGRGTLRQCIDFASTLLDRKGVLGFDRRDSQARNAAVARSVDVGLDLAERMQPGGGLSRQAAELSIFPENTPIAMRLLADLWGLDDFDLEEDVLRPLDTLSLVRWDRQSGSVQLHMMVHRALGARLERAPGTSTAVHRRLLQAWGDPLALPHPLAWKWFGWHCVQAGDAARLRALLVDFDWLRARVAATVSPAGDHTATRLADVLSDCALVADDPAVAELRLALILSMYALQFRPDDLAAQLYGRLGGHAHPALAGLAASAHVALQRTGRLVPAIAALTAPGAVVGTQRHAHGHPHDGPLLVAGERRLVVWADTAVELLGVPENLARLARVDVEAVIQQVIPLAADRGILVRTEHAVWHLAAGDELRVRGRVDVAGMTERLTLLPGEQEIVCWCRGDDASLQAWQGTVEPLGALACVGSWTEGPPELHDVPGHRRALVAAEGSAPVLLDLTRRCLALPVSVAAAPGPHQLVVSPSGRAAVWHANDLTEPMTWLDLENGAHRPMLVAGESGFDADDPCQVLAIDPQDERVLIRVGPYSDHLYACLPGAGQVARIGRVPRDHTPWVLWLPTGLRALAWQHGAPMDRATETVDDGGLRLLSEDHQERLLLAMPESRLFHADEGQSVTSPDGNRFLLLTRSRLVMVTLAGDADPFCQAFPNAGAMEATWLPDGRHALLWHPAERGLTLWNVQSACVEATLDGQAPAIIRVRPLADGTRAISCSLDGTVQLWNLARRAPVARQSRHDGDVVGAVVSRDGRRALTASRDGTCRIWSLPDGCCLHVVRVAHRPAEIERLHLLEDGRRVLVTGNSGAGACLVDLVTGDRCVLAPVSGWDGVHVDWLDDSAEGVLWQPDGDAWMPTPVVALPAWPWMRPADCSDAWNRGLLRIGDDGDLHWLQDSADVCAHLVVRGDAVPVVLLESCAGQHGETVDIVYELDQLDSADGNGALSVFHGRFGGPLNTYLDCGVAVAGGPYVLAWTQGEAPICWSTEPGSAPRRLDGPGGTILAICALPGGQAVLIGYHDGFLRRWDLGLGHMTAQWACGASVTQLVLLADGLHVLAAVHDEVQLHDITAQAAIARHACDAAVTAVAVSADGRCAVVGDQAGFVQVLNLIEPH</sequence>
<dbReference type="Pfam" id="PF00400">
    <property type="entry name" value="WD40"/>
    <property type="match status" value="2"/>
</dbReference>
<dbReference type="Gene3D" id="3.40.50.300">
    <property type="entry name" value="P-loop containing nucleotide triphosphate hydrolases"/>
    <property type="match status" value="1"/>
</dbReference>
<dbReference type="InterPro" id="IPR015943">
    <property type="entry name" value="WD40/YVTN_repeat-like_dom_sf"/>
</dbReference>
<keyword evidence="1 4" id="KW-0853">WD repeat</keyword>
<proteinExistence type="predicted"/>
<dbReference type="Pfam" id="PF00931">
    <property type="entry name" value="NB-ARC"/>
    <property type="match status" value="1"/>
</dbReference>
<name>A0A480AQ21_9BURK</name>
<evidence type="ECO:0000256" key="2">
    <source>
        <dbReference type="ARBA" id="ARBA00022703"/>
    </source>
</evidence>
<feature type="domain" description="DUF4062" evidence="6">
    <location>
        <begin position="5"/>
        <end position="92"/>
    </location>
</feature>
<dbReference type="SUPFAM" id="SSF82171">
    <property type="entry name" value="DPP6 N-terminal domain-like"/>
    <property type="match status" value="1"/>
</dbReference>
<dbReference type="PROSITE" id="PS50082">
    <property type="entry name" value="WD_REPEATS_2"/>
    <property type="match status" value="2"/>
</dbReference>
<dbReference type="PANTHER" id="PTHR22845:SF5">
    <property type="entry name" value="APOPTOTIC PROTEASE-ACTIVATING FACTOR 1"/>
    <property type="match status" value="1"/>
</dbReference>
<comment type="caution">
    <text evidence="7">The sequence shown here is derived from an EMBL/GenBank/DDBJ whole genome shotgun (WGS) entry which is preliminary data.</text>
</comment>
<dbReference type="PROSITE" id="PS00678">
    <property type="entry name" value="WD_REPEATS_1"/>
    <property type="match status" value="1"/>
</dbReference>